<dbReference type="GO" id="GO:0009073">
    <property type="term" value="P:aromatic amino acid family biosynthetic process"/>
    <property type="evidence" value="ECO:0007669"/>
    <property type="project" value="UniProtKB-KW"/>
</dbReference>
<evidence type="ECO:0000256" key="5">
    <source>
        <dbReference type="ARBA" id="ARBA00023002"/>
    </source>
</evidence>
<comment type="subunit">
    <text evidence="8">Homodimer.</text>
</comment>
<evidence type="ECO:0000256" key="7">
    <source>
        <dbReference type="ARBA" id="ARBA00049442"/>
    </source>
</evidence>
<comment type="pathway">
    <text evidence="1 8">Metabolic intermediate biosynthesis; chorismate biosynthesis; chorismate from D-erythrose 4-phosphate and phosphoenolpyruvate: step 4/7.</text>
</comment>
<dbReference type="InterPro" id="IPR011342">
    <property type="entry name" value="Shikimate_DH"/>
</dbReference>
<comment type="function">
    <text evidence="8">Involved in the biosynthesis of the chorismate, which leads to the biosynthesis of aromatic amino acids. Catalyzes the reversible NADPH linked reduction of 3-dehydroshikimate (DHSA) to yield shikimate (SA).</text>
</comment>
<feature type="binding site" evidence="8">
    <location>
        <position position="218"/>
    </location>
    <ligand>
        <name>NADP(+)</name>
        <dbReference type="ChEBI" id="CHEBI:58349"/>
    </ligand>
</feature>
<dbReference type="InterPro" id="IPR022893">
    <property type="entry name" value="Shikimate_DH_fam"/>
</dbReference>
<feature type="binding site" evidence="8">
    <location>
        <position position="101"/>
    </location>
    <ligand>
        <name>shikimate</name>
        <dbReference type="ChEBI" id="CHEBI:36208"/>
    </ligand>
</feature>
<feature type="binding site" evidence="8">
    <location>
        <position position="248"/>
    </location>
    <ligand>
        <name>shikimate</name>
        <dbReference type="ChEBI" id="CHEBI:36208"/>
    </ligand>
</feature>
<proteinExistence type="inferred from homology"/>
<comment type="similarity">
    <text evidence="8">Belongs to the shikimate dehydrogenase family.</text>
</comment>
<dbReference type="NCBIfam" id="NF001319">
    <property type="entry name" value="PRK00258.3-3"/>
    <property type="match status" value="1"/>
</dbReference>
<dbReference type="PANTHER" id="PTHR21089">
    <property type="entry name" value="SHIKIMATE DEHYDROGENASE"/>
    <property type="match status" value="1"/>
</dbReference>
<feature type="binding site" evidence="8">
    <location>
        <position position="220"/>
    </location>
    <ligand>
        <name>shikimate</name>
        <dbReference type="ChEBI" id="CHEBI:36208"/>
    </ligand>
</feature>
<organism evidence="12 13">
    <name type="scientific">Aureibacillus halotolerans</name>
    <dbReference type="NCBI Taxonomy" id="1508390"/>
    <lineage>
        <taxon>Bacteria</taxon>
        <taxon>Bacillati</taxon>
        <taxon>Bacillota</taxon>
        <taxon>Bacilli</taxon>
        <taxon>Bacillales</taxon>
        <taxon>Bacillaceae</taxon>
        <taxon>Aureibacillus</taxon>
    </lineage>
</organism>
<dbReference type="SUPFAM" id="SSF51735">
    <property type="entry name" value="NAD(P)-binding Rossmann-fold domains"/>
    <property type="match status" value="1"/>
</dbReference>
<evidence type="ECO:0000259" key="9">
    <source>
        <dbReference type="Pfam" id="PF01488"/>
    </source>
</evidence>
<feature type="binding site" evidence="8">
    <location>
        <begin position="14"/>
        <end position="16"/>
    </location>
    <ligand>
        <name>shikimate</name>
        <dbReference type="ChEBI" id="CHEBI:36208"/>
    </ligand>
</feature>
<dbReference type="Gene3D" id="3.40.50.720">
    <property type="entry name" value="NAD(P)-binding Rossmann-like Domain"/>
    <property type="match status" value="1"/>
</dbReference>
<sequence length="276" mass="29733">MDLYGLIGHPIGHSLSPIMHNEAFASLGIDASYIAYSVDPTELPEAVRGLKALGVKGFNVTIPHKVAIMPLLDSIDPLALKLGAVNTVVIDQGKLIGYNTDGLGYLRSLNQILPKPLEDSNVLIVGAGGAARALFITLDEKKPQKLDIVNRSFDRAETLIKGSAHPENHTIFTYEEAEVVLQTYDVIINTTSVGMSPNDSEQPLSLNTVTAGSVVSDIVYNPLETALLKEAKAKGCIVHDGVGMFVGQGALAFEHWTKQQAPEKRMRQVVLEALAR</sequence>
<dbReference type="SUPFAM" id="SSF53223">
    <property type="entry name" value="Aminoacid dehydrogenase-like, N-terminal domain"/>
    <property type="match status" value="1"/>
</dbReference>
<dbReference type="GO" id="GO:0050661">
    <property type="term" value="F:NADP binding"/>
    <property type="evidence" value="ECO:0007669"/>
    <property type="project" value="InterPro"/>
</dbReference>
<dbReference type="EMBL" id="SNYJ01000011">
    <property type="protein sequence ID" value="TDQ38030.1"/>
    <property type="molecule type" value="Genomic_DNA"/>
</dbReference>
<evidence type="ECO:0000313" key="13">
    <source>
        <dbReference type="Proteomes" id="UP000295632"/>
    </source>
</evidence>
<evidence type="ECO:0000313" key="12">
    <source>
        <dbReference type="EMBL" id="TDQ38030.1"/>
    </source>
</evidence>
<dbReference type="InterPro" id="IPR041121">
    <property type="entry name" value="SDH_C"/>
</dbReference>
<protein>
    <recommendedName>
        <fullName evidence="2 8">Shikimate dehydrogenase (NADP(+))</fullName>
        <shortName evidence="8">SDH</shortName>
        <ecNumber evidence="2 8">1.1.1.25</ecNumber>
    </recommendedName>
</protein>
<feature type="active site" description="Proton acceptor" evidence="8">
    <location>
        <position position="65"/>
    </location>
</feature>
<feature type="binding site" evidence="8">
    <location>
        <position position="61"/>
    </location>
    <ligand>
        <name>shikimate</name>
        <dbReference type="ChEBI" id="CHEBI:36208"/>
    </ligand>
</feature>
<dbReference type="Pfam" id="PF01488">
    <property type="entry name" value="Shikimate_DH"/>
    <property type="match status" value="1"/>
</dbReference>
<dbReference type="GO" id="GO:0019632">
    <property type="term" value="P:shikimate metabolic process"/>
    <property type="evidence" value="ECO:0007669"/>
    <property type="project" value="InterPro"/>
</dbReference>
<dbReference type="Gene3D" id="3.40.50.10860">
    <property type="entry name" value="Leucine Dehydrogenase, chain A, domain 1"/>
    <property type="match status" value="1"/>
</dbReference>
<dbReference type="OrthoDB" id="9792692at2"/>
<dbReference type="Pfam" id="PF18317">
    <property type="entry name" value="SDH_C"/>
    <property type="match status" value="1"/>
</dbReference>
<feature type="domain" description="Quinate/shikimate 5-dehydrogenase/glutamyl-tRNA reductase" evidence="9">
    <location>
        <begin position="116"/>
        <end position="192"/>
    </location>
</feature>
<evidence type="ECO:0000256" key="4">
    <source>
        <dbReference type="ARBA" id="ARBA00022857"/>
    </source>
</evidence>
<feature type="binding site" evidence="8">
    <location>
        <position position="86"/>
    </location>
    <ligand>
        <name>shikimate</name>
        <dbReference type="ChEBI" id="CHEBI:36208"/>
    </ligand>
</feature>
<evidence type="ECO:0000256" key="2">
    <source>
        <dbReference type="ARBA" id="ARBA00012962"/>
    </source>
</evidence>
<feature type="binding site" evidence="8">
    <location>
        <position position="241"/>
    </location>
    <ligand>
        <name>NADP(+)</name>
        <dbReference type="ChEBI" id="CHEBI:58349"/>
    </ligand>
</feature>
<comment type="caution">
    <text evidence="12">The sequence shown here is derived from an EMBL/GenBank/DDBJ whole genome shotgun (WGS) entry which is preliminary data.</text>
</comment>
<keyword evidence="4 8" id="KW-0521">NADP</keyword>
<dbReference type="InterPro" id="IPR006151">
    <property type="entry name" value="Shikm_DH/Glu-tRNA_Rdtase"/>
</dbReference>
<dbReference type="CDD" id="cd01065">
    <property type="entry name" value="NAD_bind_Shikimate_DH"/>
    <property type="match status" value="1"/>
</dbReference>
<dbReference type="GO" id="GO:0005829">
    <property type="term" value="C:cytosol"/>
    <property type="evidence" value="ECO:0007669"/>
    <property type="project" value="TreeGrafter"/>
</dbReference>
<evidence type="ECO:0000259" key="10">
    <source>
        <dbReference type="Pfam" id="PF08501"/>
    </source>
</evidence>
<dbReference type="EC" id="1.1.1.25" evidence="2 8"/>
<dbReference type="RefSeq" id="WP_133581074.1">
    <property type="nucleotide sequence ID" value="NZ_SNYJ01000011.1"/>
</dbReference>
<dbReference type="UniPathway" id="UPA00053">
    <property type="reaction ID" value="UER00087"/>
</dbReference>
<feature type="binding site" evidence="8">
    <location>
        <begin position="126"/>
        <end position="130"/>
    </location>
    <ligand>
        <name>NADP(+)</name>
        <dbReference type="ChEBI" id="CHEBI:58349"/>
    </ligand>
</feature>
<dbReference type="InterPro" id="IPR036291">
    <property type="entry name" value="NAD(P)-bd_dom_sf"/>
</dbReference>
<dbReference type="Proteomes" id="UP000295632">
    <property type="component" value="Unassembled WGS sequence"/>
</dbReference>
<evidence type="ECO:0000256" key="6">
    <source>
        <dbReference type="ARBA" id="ARBA00023141"/>
    </source>
</evidence>
<keyword evidence="13" id="KW-1185">Reference proteome</keyword>
<keyword evidence="3 8" id="KW-0028">Amino-acid biosynthesis</keyword>
<evidence type="ECO:0000256" key="3">
    <source>
        <dbReference type="ARBA" id="ARBA00022605"/>
    </source>
</evidence>
<accession>A0A4R6TW21</accession>
<dbReference type="NCBIfam" id="TIGR00507">
    <property type="entry name" value="aroE"/>
    <property type="match status" value="1"/>
</dbReference>
<reference evidence="12 13" key="1">
    <citation type="submission" date="2019-03" db="EMBL/GenBank/DDBJ databases">
        <title>Genomic Encyclopedia of Type Strains, Phase IV (KMG-IV): sequencing the most valuable type-strain genomes for metagenomic binning, comparative biology and taxonomic classification.</title>
        <authorList>
            <person name="Goeker M."/>
        </authorList>
    </citation>
    <scope>NUCLEOTIDE SEQUENCE [LARGE SCALE GENOMIC DNA]</scope>
    <source>
        <strain evidence="12 13">DSM 28697</strain>
    </source>
</reference>
<dbReference type="GO" id="GO:0004764">
    <property type="term" value="F:shikimate 3-dehydrogenase (NADP+) activity"/>
    <property type="evidence" value="ECO:0007669"/>
    <property type="project" value="UniProtKB-UniRule"/>
</dbReference>
<evidence type="ECO:0000256" key="8">
    <source>
        <dbReference type="HAMAP-Rule" id="MF_00222"/>
    </source>
</evidence>
<keyword evidence="6 8" id="KW-0057">Aromatic amino acid biosynthesis</keyword>
<feature type="domain" description="SDH C-terminal" evidence="11">
    <location>
        <begin position="241"/>
        <end position="271"/>
    </location>
</feature>
<dbReference type="InterPro" id="IPR046346">
    <property type="entry name" value="Aminoacid_DH-like_N_sf"/>
</dbReference>
<dbReference type="AlphaFoldDB" id="A0A4R6TW21"/>
<gene>
    <name evidence="8" type="primary">aroE</name>
    <name evidence="12" type="ORF">EV213_111111</name>
</gene>
<evidence type="ECO:0000256" key="1">
    <source>
        <dbReference type="ARBA" id="ARBA00004871"/>
    </source>
</evidence>
<feature type="domain" description="Shikimate dehydrogenase substrate binding N-terminal" evidence="10">
    <location>
        <begin position="6"/>
        <end position="88"/>
    </location>
</feature>
<name>A0A4R6TW21_9BACI</name>
<dbReference type="Pfam" id="PF08501">
    <property type="entry name" value="Shikimate_dh_N"/>
    <property type="match status" value="1"/>
</dbReference>
<keyword evidence="5 8" id="KW-0560">Oxidoreductase</keyword>
<dbReference type="PANTHER" id="PTHR21089:SF1">
    <property type="entry name" value="BIFUNCTIONAL 3-DEHYDROQUINATE DEHYDRATASE_SHIKIMATE DEHYDROGENASE, CHLOROPLASTIC"/>
    <property type="match status" value="1"/>
</dbReference>
<dbReference type="HAMAP" id="MF_00222">
    <property type="entry name" value="Shikimate_DH_AroE"/>
    <property type="match status" value="1"/>
</dbReference>
<comment type="caution">
    <text evidence="8">Lacks conserved residue(s) required for the propagation of feature annotation.</text>
</comment>
<comment type="catalytic activity">
    <reaction evidence="7 8">
        <text>shikimate + NADP(+) = 3-dehydroshikimate + NADPH + H(+)</text>
        <dbReference type="Rhea" id="RHEA:17737"/>
        <dbReference type="ChEBI" id="CHEBI:15378"/>
        <dbReference type="ChEBI" id="CHEBI:16630"/>
        <dbReference type="ChEBI" id="CHEBI:36208"/>
        <dbReference type="ChEBI" id="CHEBI:57783"/>
        <dbReference type="ChEBI" id="CHEBI:58349"/>
        <dbReference type="EC" id="1.1.1.25"/>
    </reaction>
</comment>
<evidence type="ECO:0000259" key="11">
    <source>
        <dbReference type="Pfam" id="PF18317"/>
    </source>
</evidence>
<dbReference type="InterPro" id="IPR013708">
    <property type="entry name" value="Shikimate_DH-bd_N"/>
</dbReference>
<dbReference type="GO" id="GO:0008652">
    <property type="term" value="P:amino acid biosynthetic process"/>
    <property type="evidence" value="ECO:0007669"/>
    <property type="project" value="UniProtKB-KW"/>
</dbReference>
<dbReference type="GO" id="GO:0009423">
    <property type="term" value="P:chorismate biosynthetic process"/>
    <property type="evidence" value="ECO:0007669"/>
    <property type="project" value="UniProtKB-UniRule"/>
</dbReference>